<comment type="caution">
    <text evidence="4">The sequence shown here is derived from an EMBL/GenBank/DDBJ whole genome shotgun (WGS) entry which is preliminary data.</text>
</comment>
<protein>
    <recommendedName>
        <fullName evidence="6">Cyanocobalamin reductase (cyanide-eliminating)</fullName>
    </recommendedName>
</protein>
<feature type="compositionally biased region" description="Basic and acidic residues" evidence="2">
    <location>
        <begin position="114"/>
        <end position="152"/>
    </location>
</feature>
<dbReference type="PANTHER" id="PTHR48147">
    <property type="entry name" value="PROTEIN CBG23787"/>
    <property type="match status" value="1"/>
</dbReference>
<feature type="region of interest" description="Disordered" evidence="2">
    <location>
        <begin position="980"/>
        <end position="1014"/>
    </location>
</feature>
<dbReference type="EMBL" id="CVMV01000096">
    <property type="protein sequence ID" value="CRG97262.1"/>
    <property type="molecule type" value="Genomic_DNA"/>
</dbReference>
<feature type="transmembrane region" description="Helical" evidence="3">
    <location>
        <begin position="6"/>
        <end position="22"/>
    </location>
</feature>
<reference evidence="4" key="1">
    <citation type="submission" date="2015-04" db="EMBL/GenBank/DDBJ databases">
        <authorList>
            <consortium name="Pathogen Informatics"/>
        </authorList>
    </citation>
    <scope>NUCLEOTIDE SEQUENCE [LARGE SCALE GENOMIC DNA]</scope>
    <source>
        <strain evidence="4">8A</strain>
    </source>
</reference>
<feature type="region of interest" description="Disordered" evidence="2">
    <location>
        <begin position="114"/>
        <end position="243"/>
    </location>
</feature>
<proteinExistence type="predicted"/>
<evidence type="ECO:0000313" key="4">
    <source>
        <dbReference type="EMBL" id="CRG97262.1"/>
    </source>
</evidence>
<organism evidence="4 5">
    <name type="scientific">Plasmodium gallinaceum</name>
    <dbReference type="NCBI Taxonomy" id="5849"/>
    <lineage>
        <taxon>Eukaryota</taxon>
        <taxon>Sar</taxon>
        <taxon>Alveolata</taxon>
        <taxon>Apicomplexa</taxon>
        <taxon>Aconoidasida</taxon>
        <taxon>Haemosporida</taxon>
        <taxon>Plasmodiidae</taxon>
        <taxon>Plasmodium</taxon>
        <taxon>Plasmodium (Haemamoeba)</taxon>
    </lineage>
</organism>
<feature type="compositionally biased region" description="Basic and acidic residues" evidence="2">
    <location>
        <begin position="64"/>
        <end position="79"/>
    </location>
</feature>
<dbReference type="OMA" id="HKYGGWF"/>
<dbReference type="PANTHER" id="PTHR48147:SF3">
    <property type="entry name" value="MYELIN TRANSCRIPTION FACTOR 1-LIKE PROTEIN"/>
    <property type="match status" value="1"/>
</dbReference>
<evidence type="ECO:0000256" key="1">
    <source>
        <dbReference type="SAM" id="Coils"/>
    </source>
</evidence>
<evidence type="ECO:0000256" key="3">
    <source>
        <dbReference type="SAM" id="Phobius"/>
    </source>
</evidence>
<dbReference type="VEuPathDB" id="PlasmoDB:PGAL8A_00484100"/>
<name>A0A1J1H1R8_PLAGA</name>
<evidence type="ECO:0000313" key="5">
    <source>
        <dbReference type="Proteomes" id="UP000220797"/>
    </source>
</evidence>
<feature type="compositionally biased region" description="Basic and acidic residues" evidence="2">
    <location>
        <begin position="229"/>
        <end position="243"/>
    </location>
</feature>
<keyword evidence="3" id="KW-0472">Membrane</keyword>
<feature type="region of interest" description="Disordered" evidence="2">
    <location>
        <begin position="59"/>
        <end position="85"/>
    </location>
</feature>
<keyword evidence="3" id="KW-0812">Transmembrane</keyword>
<dbReference type="Proteomes" id="UP000220797">
    <property type="component" value="Unassembled WGS sequence"/>
</dbReference>
<keyword evidence="3" id="KW-1133">Transmembrane helix</keyword>
<feature type="compositionally biased region" description="Acidic residues" evidence="2">
    <location>
        <begin position="980"/>
        <end position="1001"/>
    </location>
</feature>
<sequence length="1134" mass="133365">MRLQNNILLFFYVFFFIIYLNFDTVELKINHIHPDDYHSKINEGIGIYGSDKSIIPTTNEVSENNEKKNKEDEENHDYLRNNSGDNVIKTYGSLSENFDKNNGVNIVYIESNRKKEQEDEENKKNNEEILNKETEVEEKNISEDVEERRKGEEDEGEGEEEEGENEEGEEGEEEEGESDEEEEEEEEGEEGEEEEGEKAGEEEEGEEEKEEEEGEKEVAGEEEIEEEQELKNDLKTSDKDNEKIEINNNIEKNDKNMNAAPQATVYVKNPWNHLFNIFKKSSPQLNNVNYFRKEIQNDFAFRNGLYFTATTAGAYNKQVNSNKYAHMRFPDDTMILVVTANKFFFQDLIYSSNKYVSIKKKFTFIMNSIIRNLKSKFYFKNYQYQYLFRSDPFGYDETRKLLDFDLLGELSKATQTIYLDPYKKSKVSMHKLYGGWFHFLGILVVNGYSFNEIDNGEKIEVVPSYLLDEFREQVNKRHNGYHSSYAMGLWRDFPRNKFTPWRFSVELFLWDLLNILPHELPHPANLILSYNKNNKINNKTHNEELNVNSKYTKDEILNWHLTLKKNIEKIRGLDVVMVSADDYKREINKNNVNYYNSDKVNGYIFLILLNKDFFVSEILKSENYKESKRDYFKKLLKNILEELENILEELKNILYPDNDDNNPVSQFYNYLLEEENYKILNPHILGEIAGITKHLKCENIPNNECTKDVSMHYKYGGWFEFGGAIYVKNVNYIKPIYEKHDIIKKEYENPILIQSNCSCQGAGLWRDIPEKDMSPYRYPLNVFALENPQFNILNIQDTHPFILIDILNKGLHAMKIQAAQINEKKNNLKEILDKKENEIVNELPEGETKELNKEEYEKTYVEQKEEENNVDNITKECIKTEENEKILSNQISVKGNDDEVNDKNLKYENENVIDYNGEKDNITIFDAENFFNLNKDEEKRLLREFDINEVINKDMNENEDKMFEDKNGRTRNGYVEVEENEEIDNNEEQEHDEVETNENEENEKNDILNRHDSLKDSSKYNGNIIYNDEIGEADLEGNNLENISDSYELYEDKNDLNKLSAEKENTNGFKSKVFIFMIICLITICIALFVSIGIRLYAKFMKKKVVGNNRIVLAFKDKEDIPVVQGIPAPWLNA</sequence>
<gene>
    <name evidence="4" type="ORF">PGAL8A_00484100</name>
</gene>
<feature type="coiled-coil region" evidence="1">
    <location>
        <begin position="811"/>
        <end position="883"/>
    </location>
</feature>
<feature type="compositionally biased region" description="Acidic residues" evidence="2">
    <location>
        <begin position="153"/>
        <end position="228"/>
    </location>
</feature>
<evidence type="ECO:0008006" key="6">
    <source>
        <dbReference type="Google" id="ProtNLM"/>
    </source>
</evidence>
<dbReference type="GeneID" id="39733374"/>
<evidence type="ECO:0000256" key="2">
    <source>
        <dbReference type="SAM" id="MobiDB-lite"/>
    </source>
</evidence>
<dbReference type="RefSeq" id="XP_028530064.1">
    <property type="nucleotide sequence ID" value="XM_028673630.1"/>
</dbReference>
<feature type="compositionally biased region" description="Basic and acidic residues" evidence="2">
    <location>
        <begin position="1002"/>
        <end position="1014"/>
    </location>
</feature>
<dbReference type="OrthoDB" id="376656at2759"/>
<feature type="transmembrane region" description="Helical" evidence="3">
    <location>
        <begin position="1073"/>
        <end position="1094"/>
    </location>
</feature>
<dbReference type="AlphaFoldDB" id="A0A1J1H1R8"/>
<keyword evidence="5" id="KW-1185">Reference proteome</keyword>
<keyword evidence="1" id="KW-0175">Coiled coil</keyword>
<accession>A0A1J1H1R8</accession>